<feature type="transmembrane region" description="Helical" evidence="2">
    <location>
        <begin position="53"/>
        <end position="75"/>
    </location>
</feature>
<feature type="transmembrane region" description="Helical" evidence="2">
    <location>
        <begin position="95"/>
        <end position="120"/>
    </location>
</feature>
<reference evidence="3 4" key="1">
    <citation type="submission" date="2016-10" db="EMBL/GenBank/DDBJ databases">
        <title>Genome sequence of the ascomycete fungus Penicillium subrubescens.</title>
        <authorList>
            <person name="De Vries R.P."/>
            <person name="Peng M."/>
            <person name="Dilokpimol A."/>
            <person name="Hilden K."/>
            <person name="Makela M.R."/>
            <person name="Grigoriev I."/>
            <person name="Riley R."/>
            <person name="Granchi Z."/>
        </authorList>
    </citation>
    <scope>NUCLEOTIDE SEQUENCE [LARGE SCALE GENOMIC DNA]</scope>
    <source>
        <strain evidence="3 4">CBS 132785</strain>
    </source>
</reference>
<dbReference type="STRING" id="1316194.A0A1Q5UAT2"/>
<keyword evidence="2" id="KW-0472">Membrane</keyword>
<protein>
    <recommendedName>
        <fullName evidence="5">Formylmethionine deformylase protein</fullName>
    </recommendedName>
</protein>
<dbReference type="PANTHER" id="PTHR35041">
    <property type="entry name" value="MEDIATOR OF RNA POLYMERASE II TRANSCRIPTION SUBUNIT 1"/>
    <property type="match status" value="1"/>
</dbReference>
<dbReference type="OrthoDB" id="5322539at2759"/>
<feature type="region of interest" description="Disordered" evidence="1">
    <location>
        <begin position="1"/>
        <end position="41"/>
    </location>
</feature>
<organism evidence="3 4">
    <name type="scientific">Penicillium subrubescens</name>
    <dbReference type="NCBI Taxonomy" id="1316194"/>
    <lineage>
        <taxon>Eukaryota</taxon>
        <taxon>Fungi</taxon>
        <taxon>Dikarya</taxon>
        <taxon>Ascomycota</taxon>
        <taxon>Pezizomycotina</taxon>
        <taxon>Eurotiomycetes</taxon>
        <taxon>Eurotiomycetidae</taxon>
        <taxon>Eurotiales</taxon>
        <taxon>Aspergillaceae</taxon>
        <taxon>Penicillium</taxon>
    </lineage>
</organism>
<proteinExistence type="predicted"/>
<keyword evidence="4" id="KW-1185">Reference proteome</keyword>
<sequence length="624" mass="68004">MSSSIDRQTEHDPLHIQGSDHHIRGPRAPEKTGYTSHPQPVPHDEISPAIWGIGWWTPTLMVGSVICGAALSVGHHLYYQSLDNTRVHSVDQQTWAIRIGTGFAFLNKTFLVAGVGIAAVQEIWATLRRKSMKLSGIDGMFAVLKDPLAFLIPDLWLYAKTLTLLAIFSWLIPLSAIITPATLSVHLLTTTNTTQVRVPTVNFTDSSWVPWANFEGVGHIDAPSAEISRLFTVTSSSVDVVPAAAPFPNSTYSLDFYGPSYKCQRLSEAIEEMKGLTFPDILNENHYTLAQVWNQTFANITNVTVPQFVYSGTVPDLLNNTLFLYATGSNPLWNTNATQPTELVCQLWNTSYTANLTFTNGVRTLTPVSTKPLAPANWDSSAAISVLLPGYHDTPANGGYYVIHMLFSGLIKHNIAIGSTGSVLDDSPSSVLASNPLSVTQTGLWSCPEIWNNTDYLEVTISRNMSTALCRNKTLARALEDLSHNFTYSLLSLNAANTTVPVKVSSPQNFYSYNSRNLLLAYATALGVSVVCVIVGFMALFENGVSQSTAFSSVLVTTRNPELDQLAIGHCLGRNPIGKEIGEAKLRFGEIGEGVGGASGREYRHAAFGMKWSVTGLSKGEKYY</sequence>
<comment type="caution">
    <text evidence="3">The sequence shown here is derived from an EMBL/GenBank/DDBJ whole genome shotgun (WGS) entry which is preliminary data.</text>
</comment>
<evidence type="ECO:0000313" key="3">
    <source>
        <dbReference type="EMBL" id="OKP09579.1"/>
    </source>
</evidence>
<evidence type="ECO:0000256" key="1">
    <source>
        <dbReference type="SAM" id="MobiDB-lite"/>
    </source>
</evidence>
<dbReference type="AlphaFoldDB" id="A0A1Q5UAT2"/>
<accession>A0A1Q5UAT2</accession>
<name>A0A1Q5UAT2_9EURO</name>
<feature type="transmembrane region" description="Helical" evidence="2">
    <location>
        <begin position="519"/>
        <end position="541"/>
    </location>
</feature>
<keyword evidence="2" id="KW-0812">Transmembrane</keyword>
<gene>
    <name evidence="3" type="ORF">PENSUB_5011</name>
</gene>
<evidence type="ECO:0000256" key="2">
    <source>
        <dbReference type="SAM" id="Phobius"/>
    </source>
</evidence>
<feature type="compositionally biased region" description="Basic and acidic residues" evidence="1">
    <location>
        <begin position="7"/>
        <end position="30"/>
    </location>
</feature>
<dbReference type="Proteomes" id="UP000186955">
    <property type="component" value="Unassembled WGS sequence"/>
</dbReference>
<dbReference type="PANTHER" id="PTHR35041:SF6">
    <property type="entry name" value="FORMYLMETHIONINE DEFORMYLASE-LIKE PROTEIN-RELATED"/>
    <property type="match status" value="1"/>
</dbReference>
<evidence type="ECO:0000313" key="4">
    <source>
        <dbReference type="Proteomes" id="UP000186955"/>
    </source>
</evidence>
<keyword evidence="2" id="KW-1133">Transmembrane helix</keyword>
<dbReference type="EMBL" id="MNBE01000483">
    <property type="protein sequence ID" value="OKP09579.1"/>
    <property type="molecule type" value="Genomic_DNA"/>
</dbReference>
<evidence type="ECO:0008006" key="5">
    <source>
        <dbReference type="Google" id="ProtNLM"/>
    </source>
</evidence>
<feature type="transmembrane region" description="Helical" evidence="2">
    <location>
        <begin position="165"/>
        <end position="188"/>
    </location>
</feature>